<keyword evidence="3" id="KW-1185">Reference proteome</keyword>
<evidence type="ECO:0000259" key="1">
    <source>
        <dbReference type="Pfam" id="PF26006"/>
    </source>
</evidence>
<dbReference type="AlphaFoldDB" id="A0A1I2UWC0"/>
<dbReference type="Proteomes" id="UP000198876">
    <property type="component" value="Unassembled WGS sequence"/>
</dbReference>
<dbReference type="Pfam" id="PF26006">
    <property type="entry name" value="DUF7999"/>
    <property type="match status" value="1"/>
</dbReference>
<sequence length="95" mass="10720">MRTSSGSRPRSVVVRRPMNDHGTMTVEVADTRETRHLVDYESERVRRTLSQLPSGTTVPLTMARAGGRSNVWRVLDFHRDSPATRADADRARTVD</sequence>
<proteinExistence type="predicted"/>
<evidence type="ECO:0000313" key="3">
    <source>
        <dbReference type="Proteomes" id="UP000198876"/>
    </source>
</evidence>
<protein>
    <recommendedName>
        <fullName evidence="1">DUF7999 domain-containing protein</fullName>
    </recommendedName>
</protein>
<feature type="domain" description="DUF7999" evidence="1">
    <location>
        <begin position="1"/>
        <end position="82"/>
    </location>
</feature>
<reference evidence="3" key="1">
    <citation type="submission" date="2016-10" db="EMBL/GenBank/DDBJ databases">
        <authorList>
            <person name="Varghese N."/>
            <person name="Submissions S."/>
        </authorList>
    </citation>
    <scope>NUCLEOTIDE SEQUENCE [LARGE SCALE GENOMIC DNA]</scope>
    <source>
        <strain evidence="3">CGMCC 1.7739</strain>
    </source>
</reference>
<dbReference type="InterPro" id="IPR058312">
    <property type="entry name" value="DUF7999"/>
</dbReference>
<evidence type="ECO:0000313" key="2">
    <source>
        <dbReference type="EMBL" id="SFG81435.1"/>
    </source>
</evidence>
<organism evidence="2 3">
    <name type="scientific">Halopelagius inordinatus</name>
    <dbReference type="NCBI Taxonomy" id="553467"/>
    <lineage>
        <taxon>Archaea</taxon>
        <taxon>Methanobacteriati</taxon>
        <taxon>Methanobacteriota</taxon>
        <taxon>Stenosarchaea group</taxon>
        <taxon>Halobacteria</taxon>
        <taxon>Halobacteriales</taxon>
        <taxon>Haloferacaceae</taxon>
    </lineage>
</organism>
<dbReference type="RefSeq" id="WP_092893401.1">
    <property type="nucleotide sequence ID" value="NZ_FOOQ01000004.1"/>
</dbReference>
<gene>
    <name evidence="2" type="ORF">SAMN04488063_3036</name>
</gene>
<accession>A0A1I2UWC0</accession>
<dbReference type="EMBL" id="FOOQ01000004">
    <property type="protein sequence ID" value="SFG81435.1"/>
    <property type="molecule type" value="Genomic_DNA"/>
</dbReference>
<name>A0A1I2UWC0_9EURY</name>